<name>A0A974BLU4_SEDHY</name>
<dbReference type="Gene3D" id="1.20.1560.10">
    <property type="entry name" value="ABC transporter type 1, transmembrane domain"/>
    <property type="match status" value="1"/>
</dbReference>
<keyword evidence="5" id="KW-0547">Nucleotide-binding</keyword>
<dbReference type="PANTHER" id="PTHR24221">
    <property type="entry name" value="ATP-BINDING CASSETTE SUB-FAMILY B"/>
    <property type="match status" value="1"/>
</dbReference>
<dbReference type="GO" id="GO:0034040">
    <property type="term" value="F:ATPase-coupled lipid transmembrane transporter activity"/>
    <property type="evidence" value="ECO:0007669"/>
    <property type="project" value="TreeGrafter"/>
</dbReference>
<feature type="domain" description="ABC transporter" evidence="10">
    <location>
        <begin position="338"/>
        <end position="577"/>
    </location>
</feature>
<dbReference type="InterPro" id="IPR039421">
    <property type="entry name" value="Type_1_exporter"/>
</dbReference>
<dbReference type="PROSITE" id="PS50893">
    <property type="entry name" value="ABC_TRANSPORTER_2"/>
    <property type="match status" value="1"/>
</dbReference>
<organism evidence="12 13">
    <name type="scientific">Sedimentibacter hydroxybenzoicus DSM 7310</name>
    <dbReference type="NCBI Taxonomy" id="1123245"/>
    <lineage>
        <taxon>Bacteria</taxon>
        <taxon>Bacillati</taxon>
        <taxon>Bacillota</taxon>
        <taxon>Tissierellia</taxon>
        <taxon>Sedimentibacter</taxon>
    </lineage>
</organism>
<evidence type="ECO:0000256" key="6">
    <source>
        <dbReference type="ARBA" id="ARBA00022840"/>
    </source>
</evidence>
<proteinExistence type="predicted"/>
<dbReference type="CDD" id="cd07346">
    <property type="entry name" value="ABC_6TM_exporters"/>
    <property type="match status" value="1"/>
</dbReference>
<keyword evidence="2" id="KW-0813">Transport</keyword>
<dbReference type="SMART" id="SM00382">
    <property type="entry name" value="AAA"/>
    <property type="match status" value="1"/>
</dbReference>
<feature type="transmembrane region" description="Helical" evidence="9">
    <location>
        <begin position="164"/>
        <end position="182"/>
    </location>
</feature>
<dbReference type="Pfam" id="PF00664">
    <property type="entry name" value="ABC_membrane"/>
    <property type="match status" value="1"/>
</dbReference>
<dbReference type="EMBL" id="JACBNQ010000015">
    <property type="protein sequence ID" value="NYB74960.1"/>
    <property type="molecule type" value="Genomic_DNA"/>
</dbReference>
<dbReference type="PROSITE" id="PS50929">
    <property type="entry name" value="ABC_TM1F"/>
    <property type="match status" value="1"/>
</dbReference>
<dbReference type="InterPro" id="IPR011527">
    <property type="entry name" value="ABC1_TM_dom"/>
</dbReference>
<keyword evidence="4 9" id="KW-0812">Transmembrane</keyword>
<accession>A0A974BLU4</accession>
<evidence type="ECO:0000256" key="2">
    <source>
        <dbReference type="ARBA" id="ARBA00022448"/>
    </source>
</evidence>
<protein>
    <submittedName>
        <fullName evidence="12">ABC transporter ATP-binding protein</fullName>
    </submittedName>
</protein>
<keyword evidence="7 9" id="KW-1133">Transmembrane helix</keyword>
<comment type="subcellular location">
    <subcellularLocation>
        <location evidence="1">Cell membrane</location>
        <topology evidence="1">Multi-pass membrane protein</topology>
    </subcellularLocation>
</comment>
<feature type="domain" description="ABC transmembrane type-1" evidence="11">
    <location>
        <begin position="24"/>
        <end position="307"/>
    </location>
</feature>
<dbReference type="RefSeq" id="WP_179238663.1">
    <property type="nucleotide sequence ID" value="NZ_JACBNQ010000015.1"/>
</dbReference>
<dbReference type="AlphaFoldDB" id="A0A974BLU4"/>
<dbReference type="InterPro" id="IPR027417">
    <property type="entry name" value="P-loop_NTPase"/>
</dbReference>
<dbReference type="GO" id="GO:0005886">
    <property type="term" value="C:plasma membrane"/>
    <property type="evidence" value="ECO:0007669"/>
    <property type="project" value="UniProtKB-SubCell"/>
</dbReference>
<dbReference type="SUPFAM" id="SSF90123">
    <property type="entry name" value="ABC transporter transmembrane region"/>
    <property type="match status" value="1"/>
</dbReference>
<evidence type="ECO:0000256" key="5">
    <source>
        <dbReference type="ARBA" id="ARBA00022741"/>
    </source>
</evidence>
<dbReference type="InterPro" id="IPR036640">
    <property type="entry name" value="ABC1_TM_sf"/>
</dbReference>
<dbReference type="InterPro" id="IPR003593">
    <property type="entry name" value="AAA+_ATPase"/>
</dbReference>
<keyword evidence="13" id="KW-1185">Reference proteome</keyword>
<evidence type="ECO:0000313" key="13">
    <source>
        <dbReference type="Proteomes" id="UP000611629"/>
    </source>
</evidence>
<dbReference type="FunFam" id="3.40.50.300:FF:000221">
    <property type="entry name" value="Multidrug ABC transporter ATP-binding protein"/>
    <property type="match status" value="1"/>
</dbReference>
<feature type="transmembrane region" description="Helical" evidence="9">
    <location>
        <begin position="27"/>
        <end position="52"/>
    </location>
</feature>
<dbReference type="InterPro" id="IPR017871">
    <property type="entry name" value="ABC_transporter-like_CS"/>
</dbReference>
<dbReference type="Proteomes" id="UP000611629">
    <property type="component" value="Unassembled WGS sequence"/>
</dbReference>
<evidence type="ECO:0000259" key="11">
    <source>
        <dbReference type="PROSITE" id="PS50929"/>
    </source>
</evidence>
<evidence type="ECO:0000256" key="7">
    <source>
        <dbReference type="ARBA" id="ARBA00022989"/>
    </source>
</evidence>
<evidence type="ECO:0000256" key="4">
    <source>
        <dbReference type="ARBA" id="ARBA00022692"/>
    </source>
</evidence>
<dbReference type="Gene3D" id="3.40.50.300">
    <property type="entry name" value="P-loop containing nucleotide triphosphate hydrolases"/>
    <property type="match status" value="1"/>
</dbReference>
<feature type="transmembrane region" description="Helical" evidence="9">
    <location>
        <begin position="136"/>
        <end position="158"/>
    </location>
</feature>
<evidence type="ECO:0000259" key="10">
    <source>
        <dbReference type="PROSITE" id="PS50893"/>
    </source>
</evidence>
<dbReference type="GO" id="GO:0140359">
    <property type="term" value="F:ABC-type transporter activity"/>
    <property type="evidence" value="ECO:0007669"/>
    <property type="project" value="InterPro"/>
</dbReference>
<evidence type="ECO:0000313" key="12">
    <source>
        <dbReference type="EMBL" id="NYB74960.1"/>
    </source>
</evidence>
<gene>
    <name evidence="12" type="ORF">HZF24_12500</name>
</gene>
<comment type="caution">
    <text evidence="12">The sequence shown here is derived from an EMBL/GenBank/DDBJ whole genome shotgun (WGS) entry which is preliminary data.</text>
</comment>
<dbReference type="GO" id="GO:0005524">
    <property type="term" value="F:ATP binding"/>
    <property type="evidence" value="ECO:0007669"/>
    <property type="project" value="UniProtKB-KW"/>
</dbReference>
<evidence type="ECO:0000256" key="9">
    <source>
        <dbReference type="SAM" id="Phobius"/>
    </source>
</evidence>
<dbReference type="PANTHER" id="PTHR24221:SF397">
    <property type="entry name" value="ABC TRANSPORTER, ATP-BINDING TRANSMEMBRANE PROTEIN"/>
    <property type="match status" value="1"/>
</dbReference>
<dbReference type="SUPFAM" id="SSF52540">
    <property type="entry name" value="P-loop containing nucleoside triphosphate hydrolases"/>
    <property type="match status" value="1"/>
</dbReference>
<feature type="transmembrane region" description="Helical" evidence="9">
    <location>
        <begin position="58"/>
        <end position="78"/>
    </location>
</feature>
<dbReference type="PROSITE" id="PS00211">
    <property type="entry name" value="ABC_TRANSPORTER_1"/>
    <property type="match status" value="1"/>
</dbReference>
<evidence type="ECO:0000256" key="1">
    <source>
        <dbReference type="ARBA" id="ARBA00004651"/>
    </source>
</evidence>
<dbReference type="InterPro" id="IPR003439">
    <property type="entry name" value="ABC_transporter-like_ATP-bd"/>
</dbReference>
<keyword evidence="3" id="KW-1003">Cell membrane</keyword>
<sequence length="594" mass="64314">MNQDSRGTVSWLWEFASPHKKGYAASLVFATLGVACGMVPYFCVAQIVIALLSGEAAMSFYGFYCIIAAGAWLMRYLFHGISTTLSHKATFAVISEIRVKLTKKLTVLPMGYLLDTPSGRLKNILVERVDSIETTLAHVVPEMGGNVLVSVATVIYLFVLDWRMALAALATLPLGILCYLGMMRGYEERFKNYVEKNKRLNDVAVEYIGGIEVIKAFNQSASSYEKFTTAAREAAASAIDWMRSTLPFFSTAMSVFPAVLVSVLPIGTLLYMNGSLPVDTFLVAIILSLGVMGPLITTMSYTDDIGKVHTIVNEITSILTQPELKRPAADAGVNGYDINLENVSFAYNKNMEKTEKAVLKGINLKIPACGVTALVGPSGGGKSTIAKLIASLWDAGSGKITIGGTNVQDIPLSQLNSMVAYVAQDNYLFDESIRENIRMGKPSASDEEVEQAARQSGFHDFIMQLEHGYETSAGGAGGHLSGGERQRITIARAMLKDAPIIILDEATAYTDPENEAVIQMAVSKLVEGKTLIVIAHRLSTITDSDNIAVIDNGRVSAQGTHNVLLETSLLYKNMWVAHSSAKDSMDTNVQEVLV</sequence>
<feature type="transmembrane region" description="Helical" evidence="9">
    <location>
        <begin position="248"/>
        <end position="272"/>
    </location>
</feature>
<dbReference type="Pfam" id="PF00005">
    <property type="entry name" value="ABC_tran"/>
    <property type="match status" value="1"/>
</dbReference>
<keyword evidence="8 9" id="KW-0472">Membrane</keyword>
<evidence type="ECO:0000256" key="3">
    <source>
        <dbReference type="ARBA" id="ARBA00022475"/>
    </source>
</evidence>
<evidence type="ECO:0000256" key="8">
    <source>
        <dbReference type="ARBA" id="ARBA00023136"/>
    </source>
</evidence>
<reference evidence="12" key="1">
    <citation type="submission" date="2020-07" db="EMBL/GenBank/DDBJ databases">
        <title>Genomic analysis of a strain of Sedimentibacter Hydroxybenzoicus DSM7310.</title>
        <authorList>
            <person name="Ma S."/>
        </authorList>
    </citation>
    <scope>NUCLEOTIDE SEQUENCE</scope>
    <source>
        <strain evidence="12">DSM 7310</strain>
    </source>
</reference>
<keyword evidence="6 12" id="KW-0067">ATP-binding</keyword>
<feature type="transmembrane region" description="Helical" evidence="9">
    <location>
        <begin position="278"/>
        <end position="297"/>
    </location>
</feature>
<dbReference type="GO" id="GO:0016887">
    <property type="term" value="F:ATP hydrolysis activity"/>
    <property type="evidence" value="ECO:0007669"/>
    <property type="project" value="InterPro"/>
</dbReference>